<organism evidence="1 2">
    <name type="scientific">Vreelandella sulfidaeris</name>
    <dbReference type="NCBI Taxonomy" id="115553"/>
    <lineage>
        <taxon>Bacteria</taxon>
        <taxon>Pseudomonadati</taxon>
        <taxon>Pseudomonadota</taxon>
        <taxon>Gammaproteobacteria</taxon>
        <taxon>Oceanospirillales</taxon>
        <taxon>Halomonadaceae</taxon>
        <taxon>Vreelandella</taxon>
    </lineage>
</organism>
<dbReference type="Proteomes" id="UP000320231">
    <property type="component" value="Chromosome"/>
</dbReference>
<dbReference type="AlphaFoldDB" id="A0A455UCA5"/>
<gene>
    <name evidence="1" type="ORF">HSBAA_51760</name>
</gene>
<sequence>MTSIYSYRGSEAEEEKASGVPGILCRDSAGSYFFRVYHSDTSFTDYDLLHDDLSVTISPDALASFYKVNGHNFLDHSPEVLGLKRK</sequence>
<name>A0A455UCA5_9GAMM</name>
<evidence type="ECO:0000313" key="1">
    <source>
        <dbReference type="EMBL" id="BBI63870.1"/>
    </source>
</evidence>
<dbReference type="KEGG" id="hsr:HSBAA_51760"/>
<dbReference type="EMBL" id="AP019514">
    <property type="protein sequence ID" value="BBI63870.1"/>
    <property type="molecule type" value="Genomic_DNA"/>
</dbReference>
<proteinExistence type="predicted"/>
<evidence type="ECO:0000313" key="2">
    <source>
        <dbReference type="Proteomes" id="UP000320231"/>
    </source>
</evidence>
<accession>A0A455UCA5</accession>
<protein>
    <submittedName>
        <fullName evidence="1">Uncharacterized protein</fullName>
    </submittedName>
</protein>
<reference evidence="1 2" key="1">
    <citation type="journal article" date="2019" name="Microbiol. Resour. Announc.">
        <title>Complete Genome Sequence of Halomonas sulfidaeris Strain Esulfide1 Isolated from a Metal Sulfide Rock at a Depth of 2,200 Meters, Obtained Using Nanopore Sequencing.</title>
        <authorList>
            <person name="Saito M."/>
            <person name="Nishigata A."/>
            <person name="Galipon J."/>
            <person name="Arakawa K."/>
        </authorList>
    </citation>
    <scope>NUCLEOTIDE SEQUENCE [LARGE SCALE GENOMIC DNA]</scope>
    <source>
        <strain evidence="1 2">ATCC BAA-803</strain>
    </source>
</reference>